<gene>
    <name evidence="1" type="ORF">EPA93_00155</name>
</gene>
<dbReference type="PRINTS" id="PR00081">
    <property type="entry name" value="GDHRDH"/>
</dbReference>
<keyword evidence="2" id="KW-1185">Reference proteome</keyword>
<proteinExistence type="predicted"/>
<dbReference type="InterPro" id="IPR002347">
    <property type="entry name" value="SDR_fam"/>
</dbReference>
<reference evidence="1 2" key="1">
    <citation type="submission" date="2019-01" db="EMBL/GenBank/DDBJ databases">
        <title>Ktedonosporobacter rubrisoli SCAWS-G2.</title>
        <authorList>
            <person name="Huang Y."/>
            <person name="Yan B."/>
        </authorList>
    </citation>
    <scope>NUCLEOTIDE SEQUENCE [LARGE SCALE GENOMIC DNA]</scope>
    <source>
        <strain evidence="1 2">SCAWS-G2</strain>
    </source>
</reference>
<dbReference type="Proteomes" id="UP000290365">
    <property type="component" value="Chromosome"/>
</dbReference>
<dbReference type="RefSeq" id="WP_129885088.1">
    <property type="nucleotide sequence ID" value="NZ_CP035758.1"/>
</dbReference>
<dbReference type="SUPFAM" id="SSF51735">
    <property type="entry name" value="NAD(P)-binding Rossmann-fold domains"/>
    <property type="match status" value="1"/>
</dbReference>
<dbReference type="EMBL" id="CP035758">
    <property type="protein sequence ID" value="QBD74489.1"/>
    <property type="molecule type" value="Genomic_DNA"/>
</dbReference>
<evidence type="ECO:0000313" key="2">
    <source>
        <dbReference type="Proteomes" id="UP000290365"/>
    </source>
</evidence>
<protein>
    <submittedName>
        <fullName evidence="1">SDR family NAD(P)-dependent oxidoreductase</fullName>
    </submittedName>
</protein>
<dbReference type="AlphaFoldDB" id="A0A4P6JHJ2"/>
<dbReference type="PANTHER" id="PTHR43431:SF7">
    <property type="entry name" value="OXIDOREDUCTASE, SHORT CHAIN DEHYDROGENASE_REDUCTASE FAMILY (AFU_ORTHOLOGUE AFUA_5G14000)"/>
    <property type="match status" value="1"/>
</dbReference>
<dbReference type="Pfam" id="PF00106">
    <property type="entry name" value="adh_short"/>
    <property type="match status" value="1"/>
</dbReference>
<dbReference type="KEGG" id="kbs:EPA93_00155"/>
<organism evidence="1 2">
    <name type="scientific">Ktedonosporobacter rubrisoli</name>
    <dbReference type="NCBI Taxonomy" id="2509675"/>
    <lineage>
        <taxon>Bacteria</taxon>
        <taxon>Bacillati</taxon>
        <taxon>Chloroflexota</taxon>
        <taxon>Ktedonobacteria</taxon>
        <taxon>Ktedonobacterales</taxon>
        <taxon>Ktedonosporobacteraceae</taxon>
        <taxon>Ktedonosporobacter</taxon>
    </lineage>
</organism>
<evidence type="ECO:0000313" key="1">
    <source>
        <dbReference type="EMBL" id="QBD74489.1"/>
    </source>
</evidence>
<dbReference type="PANTHER" id="PTHR43431">
    <property type="entry name" value="OXIDOREDUCTASE, SHORT CHAIN DEHYDROGENASE/REDUCTASE FAMILY (AFU_ORTHOLOGUE AFUA_5G14000)"/>
    <property type="match status" value="1"/>
</dbReference>
<dbReference type="OrthoDB" id="9799818at2"/>
<sequence length="223" mass="24448">MQTIVIVGAGPGLGFSVARQFGHRGFRIALIARTQATLEALVQRLEAKHDIEATSFPADIKDLAQLHAAFTQIRRTYGHIDVMYFNRGPSEPKEIASVLDLTHENVYEQLQNHVYGAMSSVQEVLPAMLDKGHGTLLFTTGVSSIVPIPTLANVGIAMAGLRNYAHCLHTALASKGIYVGHLIIATGLRPRIASGEDPDIPASLLYDMWQKRDRQEEKFAGYD</sequence>
<dbReference type="Gene3D" id="3.40.50.720">
    <property type="entry name" value="NAD(P)-binding Rossmann-like Domain"/>
    <property type="match status" value="1"/>
</dbReference>
<dbReference type="InterPro" id="IPR036291">
    <property type="entry name" value="NAD(P)-bd_dom_sf"/>
</dbReference>
<name>A0A4P6JHJ2_KTERU</name>
<accession>A0A4P6JHJ2</accession>